<dbReference type="Pfam" id="PF08282">
    <property type="entry name" value="Hydrolase_3"/>
    <property type="match status" value="1"/>
</dbReference>
<dbReference type="GO" id="GO:0005829">
    <property type="term" value="C:cytosol"/>
    <property type="evidence" value="ECO:0007669"/>
    <property type="project" value="TreeGrafter"/>
</dbReference>
<dbReference type="eggNOG" id="COG0561">
    <property type="taxonomic scope" value="Bacteria"/>
</dbReference>
<dbReference type="Gene3D" id="3.40.50.1000">
    <property type="entry name" value="HAD superfamily/HAD-like"/>
    <property type="match status" value="1"/>
</dbReference>
<dbReference type="GO" id="GO:0000287">
    <property type="term" value="F:magnesium ion binding"/>
    <property type="evidence" value="ECO:0007669"/>
    <property type="project" value="TreeGrafter"/>
</dbReference>
<dbReference type="AlphaFoldDB" id="A0A239U699"/>
<dbReference type="EMBL" id="LT906446">
    <property type="protein sequence ID" value="SNV04604.1"/>
    <property type="molecule type" value="Genomic_DNA"/>
</dbReference>
<dbReference type="PANTHER" id="PTHR10000">
    <property type="entry name" value="PHOSPHOSERINE PHOSPHATASE"/>
    <property type="match status" value="1"/>
</dbReference>
<organism evidence="1 2">
    <name type="scientific">Megamonas hypermegale</name>
    <dbReference type="NCBI Taxonomy" id="158847"/>
    <lineage>
        <taxon>Bacteria</taxon>
        <taxon>Bacillati</taxon>
        <taxon>Bacillota</taxon>
        <taxon>Negativicutes</taxon>
        <taxon>Selenomonadales</taxon>
        <taxon>Selenomonadaceae</taxon>
        <taxon>Megamonas</taxon>
    </lineage>
</organism>
<sequence>MKIAVSDFDGTLFFHQNDTIPQINIEAVKKWRKAGNIFCFCSGRDVRSLMFEVNKSDLEYDFIICNNGGTLFDKNLNIKKSFLLDKKMLTKLVYSDIATNSWHIMYSSVDMMRTTIHSDKSQLLKYFQLPKYKNQNIIKIITIEEALKEINPVQISLAYENEQIAEMYAKRIESEFNNAFSANLNLNCIDVCQKNITKANGIKELLKLHPDWQVEKILTIGDAQNDVPMIKEFNGFSLNSAKEQAKQCASKLYDSVGEMLLDNL</sequence>
<evidence type="ECO:0000313" key="2">
    <source>
        <dbReference type="Proteomes" id="UP000215383"/>
    </source>
</evidence>
<dbReference type="Gene3D" id="3.30.1240.10">
    <property type="match status" value="1"/>
</dbReference>
<dbReference type="RefSeq" id="WP_027889160.1">
    <property type="nucleotide sequence ID" value="NZ_LT906446.1"/>
</dbReference>
<protein>
    <submittedName>
        <fullName evidence="1">Pyridoxal phosphate (PLP) phosphatase</fullName>
    </submittedName>
</protein>
<dbReference type="GO" id="GO:0016791">
    <property type="term" value="F:phosphatase activity"/>
    <property type="evidence" value="ECO:0007669"/>
    <property type="project" value="TreeGrafter"/>
</dbReference>
<dbReference type="SUPFAM" id="SSF56784">
    <property type="entry name" value="HAD-like"/>
    <property type="match status" value="1"/>
</dbReference>
<dbReference type="GeneID" id="78507995"/>
<dbReference type="InterPro" id="IPR006379">
    <property type="entry name" value="HAD-SF_hydro_IIB"/>
</dbReference>
<proteinExistence type="predicted"/>
<reference evidence="1 2" key="1">
    <citation type="submission" date="2017-06" db="EMBL/GenBank/DDBJ databases">
        <authorList>
            <consortium name="Pathogen Informatics"/>
        </authorList>
    </citation>
    <scope>NUCLEOTIDE SEQUENCE [LARGE SCALE GENOMIC DNA]</scope>
    <source>
        <strain evidence="1 2">NCTC10570</strain>
    </source>
</reference>
<evidence type="ECO:0000313" key="1">
    <source>
        <dbReference type="EMBL" id="SNV04604.1"/>
    </source>
</evidence>
<dbReference type="InterPro" id="IPR036412">
    <property type="entry name" value="HAD-like_sf"/>
</dbReference>
<gene>
    <name evidence="1" type="ORF">SAMEA4364220_02011</name>
</gene>
<name>A0A239U699_9FIRM</name>
<keyword evidence="2" id="KW-1185">Reference proteome</keyword>
<dbReference type="PANTHER" id="PTHR10000:SF8">
    <property type="entry name" value="HAD SUPERFAMILY HYDROLASE-LIKE, TYPE 3"/>
    <property type="match status" value="1"/>
</dbReference>
<dbReference type="Proteomes" id="UP000215383">
    <property type="component" value="Chromosome 1"/>
</dbReference>
<dbReference type="InterPro" id="IPR023214">
    <property type="entry name" value="HAD_sf"/>
</dbReference>
<accession>A0A239U699</accession>
<dbReference type="NCBIfam" id="TIGR01484">
    <property type="entry name" value="HAD-SF-IIB"/>
    <property type="match status" value="1"/>
</dbReference>